<comment type="function">
    <text evidence="1">Involved in a late step of protoheme IX synthesis.</text>
</comment>
<evidence type="ECO:0000313" key="12">
    <source>
        <dbReference type="EMBL" id="NQV65597.1"/>
    </source>
</evidence>
<evidence type="ECO:0000259" key="11">
    <source>
        <dbReference type="Pfam" id="PF07219"/>
    </source>
</evidence>
<keyword evidence="4" id="KW-1003">Cell membrane</keyword>
<dbReference type="NCBIfam" id="TIGR00540">
    <property type="entry name" value="TPR_hemY_coli"/>
    <property type="match status" value="1"/>
</dbReference>
<dbReference type="SMART" id="SM00028">
    <property type="entry name" value="TPR"/>
    <property type="match status" value="3"/>
</dbReference>
<name>A0A973A9L8_9GAMM</name>
<keyword evidence="9" id="KW-0627">Porphyrin biosynthesis</keyword>
<dbReference type="AlphaFoldDB" id="A0A973A9L8"/>
<evidence type="ECO:0000256" key="2">
    <source>
        <dbReference type="ARBA" id="ARBA00004429"/>
    </source>
</evidence>
<evidence type="ECO:0000256" key="10">
    <source>
        <dbReference type="SAM" id="Phobius"/>
    </source>
</evidence>
<evidence type="ECO:0000256" key="9">
    <source>
        <dbReference type="ARBA" id="ARBA00023244"/>
    </source>
</evidence>
<dbReference type="GO" id="GO:0042168">
    <property type="term" value="P:heme metabolic process"/>
    <property type="evidence" value="ECO:0007669"/>
    <property type="project" value="InterPro"/>
</dbReference>
<comment type="pathway">
    <text evidence="3">Porphyrin-containing compound metabolism; protoheme biosynthesis.</text>
</comment>
<feature type="transmembrane region" description="Helical" evidence="10">
    <location>
        <begin position="42"/>
        <end position="67"/>
    </location>
</feature>
<dbReference type="Gene3D" id="1.25.40.10">
    <property type="entry name" value="Tetratricopeptide repeat domain"/>
    <property type="match status" value="1"/>
</dbReference>
<dbReference type="GO" id="GO:0006779">
    <property type="term" value="P:porphyrin-containing compound biosynthetic process"/>
    <property type="evidence" value="ECO:0007669"/>
    <property type="project" value="UniProtKB-KW"/>
</dbReference>
<keyword evidence="7 10" id="KW-1133">Transmembrane helix</keyword>
<dbReference type="InterPro" id="IPR019734">
    <property type="entry name" value="TPR_rpt"/>
</dbReference>
<evidence type="ECO:0000313" key="13">
    <source>
        <dbReference type="Proteomes" id="UP000754644"/>
    </source>
</evidence>
<accession>A0A973A9L8</accession>
<evidence type="ECO:0000256" key="8">
    <source>
        <dbReference type="ARBA" id="ARBA00023136"/>
    </source>
</evidence>
<comment type="subcellular location">
    <subcellularLocation>
        <location evidence="2">Cell inner membrane</location>
        <topology evidence="2">Multi-pass membrane protein</topology>
    </subcellularLocation>
</comment>
<gene>
    <name evidence="12" type="ORF">HQ497_09550</name>
</gene>
<dbReference type="Pfam" id="PF07219">
    <property type="entry name" value="HemY_N"/>
    <property type="match status" value="1"/>
</dbReference>
<keyword evidence="8 10" id="KW-0472">Membrane</keyword>
<dbReference type="Pfam" id="PF13181">
    <property type="entry name" value="TPR_8"/>
    <property type="match status" value="1"/>
</dbReference>
<proteinExistence type="predicted"/>
<evidence type="ECO:0000256" key="1">
    <source>
        <dbReference type="ARBA" id="ARBA00002962"/>
    </source>
</evidence>
<keyword evidence="5" id="KW-0997">Cell inner membrane</keyword>
<dbReference type="InterPro" id="IPR011990">
    <property type="entry name" value="TPR-like_helical_dom_sf"/>
</dbReference>
<comment type="caution">
    <text evidence="12">The sequence shown here is derived from an EMBL/GenBank/DDBJ whole genome shotgun (WGS) entry which is preliminary data.</text>
</comment>
<dbReference type="Proteomes" id="UP000754644">
    <property type="component" value="Unassembled WGS sequence"/>
</dbReference>
<organism evidence="12 13">
    <name type="scientific">SAR86 cluster bacterium</name>
    <dbReference type="NCBI Taxonomy" id="2030880"/>
    <lineage>
        <taxon>Bacteria</taxon>
        <taxon>Pseudomonadati</taxon>
        <taxon>Pseudomonadota</taxon>
        <taxon>Gammaproteobacteria</taxon>
        <taxon>SAR86 cluster</taxon>
    </lineage>
</organism>
<keyword evidence="6 10" id="KW-0812">Transmembrane</keyword>
<dbReference type="GO" id="GO:0005886">
    <property type="term" value="C:plasma membrane"/>
    <property type="evidence" value="ECO:0007669"/>
    <property type="project" value="UniProtKB-SubCell"/>
</dbReference>
<dbReference type="EMBL" id="JABMOJ010000355">
    <property type="protein sequence ID" value="NQV65597.1"/>
    <property type="molecule type" value="Genomic_DNA"/>
</dbReference>
<dbReference type="InterPro" id="IPR005254">
    <property type="entry name" value="Heme_biosyn_assoc_TPR_pro"/>
</dbReference>
<reference evidence="12" key="1">
    <citation type="submission" date="2020-05" db="EMBL/GenBank/DDBJ databases">
        <title>Sulfur intermediates as new biogeochemical hubs in an aquatic model microbial ecosystem.</title>
        <authorList>
            <person name="Vigneron A."/>
        </authorList>
    </citation>
    <scope>NUCLEOTIDE SEQUENCE</scope>
    <source>
        <strain evidence="12">Bin.250</strain>
    </source>
</reference>
<evidence type="ECO:0000256" key="3">
    <source>
        <dbReference type="ARBA" id="ARBA00004744"/>
    </source>
</evidence>
<evidence type="ECO:0000256" key="4">
    <source>
        <dbReference type="ARBA" id="ARBA00022475"/>
    </source>
</evidence>
<protein>
    <recommendedName>
        <fullName evidence="11">HemY N-terminal domain-containing protein</fullName>
    </recommendedName>
</protein>
<dbReference type="InterPro" id="IPR010817">
    <property type="entry name" value="HemY_N"/>
</dbReference>
<evidence type="ECO:0000256" key="7">
    <source>
        <dbReference type="ARBA" id="ARBA00022989"/>
    </source>
</evidence>
<feature type="domain" description="HemY N-terminal" evidence="11">
    <location>
        <begin position="27"/>
        <end position="132"/>
    </location>
</feature>
<dbReference type="SUPFAM" id="SSF48452">
    <property type="entry name" value="TPR-like"/>
    <property type="match status" value="1"/>
</dbReference>
<sequence length="394" mass="44450">MKRTLVVLLVLIVAAGWLGTLIAEDPGYVLITYGDHTVQTGLWVFLALLLTLVTSGYYVIGGIKWLLGTGSILQRWRAGLKHTKSIQLTDKGMVFLQQGAWERAEKFLVAGAIHSPTPSQNYISAAKAADAQNHIENRERYFRLALEASPKAEGAVALARAETNLARGEWRKTLVNLEQAGQNKITLGLRKQALLQLRDWQGLADVMPELRKHADDEASQLMFEKQVARQRLASPNNTDESLEIIYNRLPEVLRRDPEIVLDYCQYVRDDKQTEAVIRSTIKHQWDDQLAVMYGQSAKAMLTKRIKTAEGWQKNHPDNWALNACLGQLYEGNGEKDRAKVAYNKSLQMQPSVLAHERLAKLLAFDGEYAKSSDHLRQALKITQSSHQPSHHRQK</sequence>
<evidence type="ECO:0000256" key="6">
    <source>
        <dbReference type="ARBA" id="ARBA00022692"/>
    </source>
</evidence>
<evidence type="ECO:0000256" key="5">
    <source>
        <dbReference type="ARBA" id="ARBA00022519"/>
    </source>
</evidence>